<name>A0A443PM79_9MAGN</name>
<sequence>MKPEQDYGISKHPGVAGSSRFTIASTILLIFLISLLVLPMILRFKGFEVAPMDILESGVETALCHVDTIDIGAECSILKLTLNSMSMLNDEVAVEFRMFQSDGVSIGDPVYGSSLSSNSKGSRSRVSSDQYPNHHHSVSDGALSYFGSPAESFQAARWTPPVQKVNFEFATPSAGVNDTFEISDMNTDRLSIYFSDLHSMPDSFINGNCIHPVPVPNNLCMHEHRDPALDI</sequence>
<keyword evidence="2" id="KW-1133">Transmembrane helix</keyword>
<keyword evidence="4" id="KW-1185">Reference proteome</keyword>
<evidence type="ECO:0000313" key="4">
    <source>
        <dbReference type="Proteomes" id="UP000283530"/>
    </source>
</evidence>
<proteinExistence type="predicted"/>
<reference evidence="3 4" key="1">
    <citation type="journal article" date="2019" name="Nat. Plants">
        <title>Stout camphor tree genome fills gaps in understanding of flowering plant genome evolution.</title>
        <authorList>
            <person name="Chaw S.M."/>
            <person name="Liu Y.C."/>
            <person name="Wu Y.W."/>
            <person name="Wang H.Y."/>
            <person name="Lin C.I."/>
            <person name="Wu C.S."/>
            <person name="Ke H.M."/>
            <person name="Chang L.Y."/>
            <person name="Hsu C.Y."/>
            <person name="Yang H.T."/>
            <person name="Sudianto E."/>
            <person name="Hsu M.H."/>
            <person name="Wu K.P."/>
            <person name="Wang L.N."/>
            <person name="Leebens-Mack J.H."/>
            <person name="Tsai I.J."/>
        </authorList>
    </citation>
    <scope>NUCLEOTIDE SEQUENCE [LARGE SCALE GENOMIC DNA]</scope>
    <source>
        <strain evidence="4">cv. Chaw 1501</strain>
        <tissue evidence="3">Young leaves</tissue>
    </source>
</reference>
<keyword evidence="2" id="KW-0472">Membrane</keyword>
<evidence type="ECO:0000313" key="3">
    <source>
        <dbReference type="EMBL" id="RWR91901.1"/>
    </source>
</evidence>
<evidence type="ECO:0000256" key="2">
    <source>
        <dbReference type="SAM" id="Phobius"/>
    </source>
</evidence>
<feature type="region of interest" description="Disordered" evidence="1">
    <location>
        <begin position="114"/>
        <end position="135"/>
    </location>
</feature>
<protein>
    <submittedName>
        <fullName evidence="3">Zinc finger protein</fullName>
    </submittedName>
</protein>
<comment type="caution">
    <text evidence="3">The sequence shown here is derived from an EMBL/GenBank/DDBJ whole genome shotgun (WGS) entry which is preliminary data.</text>
</comment>
<keyword evidence="2" id="KW-0812">Transmembrane</keyword>
<gene>
    <name evidence="3" type="ORF">CKAN_02107900</name>
</gene>
<feature type="compositionally biased region" description="Low complexity" evidence="1">
    <location>
        <begin position="114"/>
        <end position="128"/>
    </location>
</feature>
<organism evidence="3 4">
    <name type="scientific">Cinnamomum micranthum f. kanehirae</name>
    <dbReference type="NCBI Taxonomy" id="337451"/>
    <lineage>
        <taxon>Eukaryota</taxon>
        <taxon>Viridiplantae</taxon>
        <taxon>Streptophyta</taxon>
        <taxon>Embryophyta</taxon>
        <taxon>Tracheophyta</taxon>
        <taxon>Spermatophyta</taxon>
        <taxon>Magnoliopsida</taxon>
        <taxon>Magnoliidae</taxon>
        <taxon>Laurales</taxon>
        <taxon>Lauraceae</taxon>
        <taxon>Cinnamomum</taxon>
    </lineage>
</organism>
<dbReference type="AlphaFoldDB" id="A0A443PM79"/>
<accession>A0A443PM79</accession>
<feature type="transmembrane region" description="Helical" evidence="2">
    <location>
        <begin position="20"/>
        <end position="42"/>
    </location>
</feature>
<evidence type="ECO:0000256" key="1">
    <source>
        <dbReference type="SAM" id="MobiDB-lite"/>
    </source>
</evidence>
<dbReference type="Proteomes" id="UP000283530">
    <property type="component" value="Unassembled WGS sequence"/>
</dbReference>
<dbReference type="EMBL" id="QPKB01000009">
    <property type="protein sequence ID" value="RWR91901.1"/>
    <property type="molecule type" value="Genomic_DNA"/>
</dbReference>